<evidence type="ECO:0000256" key="1">
    <source>
        <dbReference type="RuleBase" id="RU368002"/>
    </source>
</evidence>
<dbReference type="PANTHER" id="PTHR15298">
    <property type="entry name" value="L-COA N-ACYLTRANSFERASE-RELATED"/>
    <property type="match status" value="1"/>
</dbReference>
<dbReference type="InterPro" id="IPR016181">
    <property type="entry name" value="Acyl_CoA_acyltransferase"/>
</dbReference>
<evidence type="ECO:0000313" key="2">
    <source>
        <dbReference type="Proteomes" id="UP000887575"/>
    </source>
</evidence>
<keyword evidence="1" id="KW-0808">Transferase</keyword>
<dbReference type="AlphaFoldDB" id="A0AAF3EK82"/>
<organism evidence="2 3">
    <name type="scientific">Mesorhabditis belari</name>
    <dbReference type="NCBI Taxonomy" id="2138241"/>
    <lineage>
        <taxon>Eukaryota</taxon>
        <taxon>Metazoa</taxon>
        <taxon>Ecdysozoa</taxon>
        <taxon>Nematoda</taxon>
        <taxon>Chromadorea</taxon>
        <taxon>Rhabditida</taxon>
        <taxon>Rhabditina</taxon>
        <taxon>Rhabditomorpha</taxon>
        <taxon>Rhabditoidea</taxon>
        <taxon>Rhabditidae</taxon>
        <taxon>Mesorhabditinae</taxon>
        <taxon>Mesorhabditis</taxon>
    </lineage>
</organism>
<comment type="similarity">
    <text evidence="1">Belongs to the glycine N-acyltransferase family.</text>
</comment>
<name>A0AAF3EK82_9BILA</name>
<evidence type="ECO:0000313" key="3">
    <source>
        <dbReference type="WBParaSite" id="MBELARI_LOCUS14429"/>
    </source>
</evidence>
<dbReference type="GO" id="GO:0005739">
    <property type="term" value="C:mitochondrion"/>
    <property type="evidence" value="ECO:0007669"/>
    <property type="project" value="InterPro"/>
</dbReference>
<accession>A0AAF3EK82</accession>
<dbReference type="PANTHER" id="PTHR15298:SF1">
    <property type="entry name" value="GLYCINE N-ACYLTRANSFERASE-LIKE PROTEIN"/>
    <property type="match status" value="1"/>
</dbReference>
<dbReference type="EC" id="2.3.1.-" evidence="1"/>
<dbReference type="Proteomes" id="UP000887575">
    <property type="component" value="Unassembled WGS sequence"/>
</dbReference>
<dbReference type="Gene3D" id="3.40.630.30">
    <property type="match status" value="1"/>
</dbReference>
<dbReference type="InterPro" id="IPR010313">
    <property type="entry name" value="Glycine_N-acyltransferase"/>
</dbReference>
<dbReference type="WBParaSite" id="MBELARI_LOCUS14429">
    <property type="protein sequence ID" value="MBELARI_LOCUS14429"/>
    <property type="gene ID" value="MBELARI_LOCUS14429"/>
</dbReference>
<dbReference type="SUPFAM" id="SSF55729">
    <property type="entry name" value="Acyl-CoA N-acyltransferases (Nat)"/>
    <property type="match status" value="1"/>
</dbReference>
<keyword evidence="1" id="KW-0012">Acyltransferase</keyword>
<reference evidence="3" key="1">
    <citation type="submission" date="2024-02" db="UniProtKB">
        <authorList>
            <consortium name="WormBaseParasite"/>
        </authorList>
    </citation>
    <scope>IDENTIFICATION</scope>
</reference>
<keyword evidence="2" id="KW-1185">Reference proteome</keyword>
<protein>
    <recommendedName>
        <fullName evidence="1">Glycine N-acyltransferase-like protein</fullName>
        <ecNumber evidence="1">2.3.1.-</ecNumber>
    </recommendedName>
</protein>
<proteinExistence type="inferred from homology"/>
<dbReference type="GO" id="GO:0047961">
    <property type="term" value="F:glycine N-acyltransferase activity"/>
    <property type="evidence" value="ECO:0007669"/>
    <property type="project" value="InterPro"/>
</dbReference>
<sequence length="299" mass="34837">MLHEIRSRTDWRMALKETQLTPDLIYFHFSIRQEMEAKFPESPIRVFTYPEHGTKKYWFMLKDNLFIDAYCMVAHVPSTSFIADEFIECLREFRLRALGCMGSERPHLMIGKEKLVKLYSGLMKKHTSTLVAEDLCLNLFYMTRDQEQLTLQVDPKVPIGYEESEISPYEEAELVNSTWKFAKDGDIEQTATKLARLPSACIRYNGEPVAFEMLDPAGFFNNQFVFEDHRRKGLGTAVELMLAQKCIRNQMTPYKTVYRGNKIVLEHSCKSPLWSRWEENGQPVTVIFQTWTNEANDSA</sequence>